<keyword evidence="3" id="KW-1185">Reference proteome</keyword>
<gene>
    <name evidence="2" type="ORF">GQ43DRAFT_280283</name>
</gene>
<evidence type="ECO:0000313" key="2">
    <source>
        <dbReference type="EMBL" id="KAF2203166.1"/>
    </source>
</evidence>
<evidence type="ECO:0000256" key="1">
    <source>
        <dbReference type="SAM" id="Phobius"/>
    </source>
</evidence>
<protein>
    <submittedName>
        <fullName evidence="2">Uncharacterized protein</fullName>
    </submittedName>
</protein>
<keyword evidence="1" id="KW-1133">Transmembrane helix</keyword>
<name>A0A9P4MU28_9PLEO</name>
<dbReference type="Proteomes" id="UP000799536">
    <property type="component" value="Unassembled WGS sequence"/>
</dbReference>
<feature type="transmembrane region" description="Helical" evidence="1">
    <location>
        <begin position="55"/>
        <end position="77"/>
    </location>
</feature>
<keyword evidence="1" id="KW-0812">Transmembrane</keyword>
<accession>A0A9P4MU28</accession>
<keyword evidence="1" id="KW-0472">Membrane</keyword>
<dbReference type="EMBL" id="ML993911">
    <property type="protein sequence ID" value="KAF2203166.1"/>
    <property type="molecule type" value="Genomic_DNA"/>
</dbReference>
<sequence length="78" mass="8574">MKLVYTPSTNLAQNFSFGVNLEALSRICLGSVDCFIPATFLVCHGRVRERLCRPPLTPSGFGGMLSMYIVVVFTGIME</sequence>
<dbReference type="AlphaFoldDB" id="A0A9P4MU28"/>
<comment type="caution">
    <text evidence="2">The sequence shown here is derived from an EMBL/GenBank/DDBJ whole genome shotgun (WGS) entry which is preliminary data.</text>
</comment>
<organism evidence="2 3">
    <name type="scientific">Delitschia confertaspora ATCC 74209</name>
    <dbReference type="NCBI Taxonomy" id="1513339"/>
    <lineage>
        <taxon>Eukaryota</taxon>
        <taxon>Fungi</taxon>
        <taxon>Dikarya</taxon>
        <taxon>Ascomycota</taxon>
        <taxon>Pezizomycotina</taxon>
        <taxon>Dothideomycetes</taxon>
        <taxon>Pleosporomycetidae</taxon>
        <taxon>Pleosporales</taxon>
        <taxon>Delitschiaceae</taxon>
        <taxon>Delitschia</taxon>
    </lineage>
</organism>
<evidence type="ECO:0000313" key="3">
    <source>
        <dbReference type="Proteomes" id="UP000799536"/>
    </source>
</evidence>
<reference evidence="2" key="1">
    <citation type="journal article" date="2020" name="Stud. Mycol.">
        <title>101 Dothideomycetes genomes: a test case for predicting lifestyles and emergence of pathogens.</title>
        <authorList>
            <person name="Haridas S."/>
            <person name="Albert R."/>
            <person name="Binder M."/>
            <person name="Bloem J."/>
            <person name="Labutti K."/>
            <person name="Salamov A."/>
            <person name="Andreopoulos B."/>
            <person name="Baker S."/>
            <person name="Barry K."/>
            <person name="Bills G."/>
            <person name="Bluhm B."/>
            <person name="Cannon C."/>
            <person name="Castanera R."/>
            <person name="Culley D."/>
            <person name="Daum C."/>
            <person name="Ezra D."/>
            <person name="Gonzalez J."/>
            <person name="Henrissat B."/>
            <person name="Kuo A."/>
            <person name="Liang C."/>
            <person name="Lipzen A."/>
            <person name="Lutzoni F."/>
            <person name="Magnuson J."/>
            <person name="Mondo S."/>
            <person name="Nolan M."/>
            <person name="Ohm R."/>
            <person name="Pangilinan J."/>
            <person name="Park H.-J."/>
            <person name="Ramirez L."/>
            <person name="Alfaro M."/>
            <person name="Sun H."/>
            <person name="Tritt A."/>
            <person name="Yoshinaga Y."/>
            <person name="Zwiers L.-H."/>
            <person name="Turgeon B."/>
            <person name="Goodwin S."/>
            <person name="Spatafora J."/>
            <person name="Crous P."/>
            <person name="Grigoriev I."/>
        </authorList>
    </citation>
    <scope>NUCLEOTIDE SEQUENCE</scope>
    <source>
        <strain evidence="2">ATCC 74209</strain>
    </source>
</reference>
<proteinExistence type="predicted"/>